<sequence length="507" mass="56140">MSACRAWFGGRLQGADDSFSGSGDAVPPCEDGLVRNCSALAALHPDEATEAVVDAALRLRRPFVVVPCCVFARLFPARTLGGRAVATLPDFREFLRRKHPSIREEILPFAGANVALYASFNDHEDIEHELAQISDKRVTCRVCARREDSGSEVDVAHLAVLQLQSPVLKAMLRSDMQEAKTHCVQVQTEFADVWPNIIRFWYGLPVHVSSFEAAVTLRRVAQYYESDELKAVTVELLMAARPSAARMALVAESLSFEAEFADRAWSYLEAHPRELFASSAWPRLAEATVAELLRRDGVRCREPGLLRALGRWARARRDNAPETGGSGDGQRPGVVVLPEALLQLVRFENMSPSELRSAAKPVLPAERYIELLEEVSGATPSRQKRAVRERPMRPFRCHVCGIEVFVTTESGVPGDVAGDVGIVTADGGPLPECRRYHPGFTWNALACADHKGKCSTCKRCNSARWTCCQMAEGSIGCRRRPHEWHEVGGAQRWWDTALSSKRPRLSK</sequence>
<dbReference type="PANTHER" id="PTHR36971">
    <property type="entry name" value="UNNAMED PRODUCT"/>
    <property type="match status" value="1"/>
</dbReference>
<evidence type="ECO:0000313" key="2">
    <source>
        <dbReference type="EMBL" id="OLQ02090.1"/>
    </source>
</evidence>
<dbReference type="PANTHER" id="PTHR36971:SF3">
    <property type="entry name" value="C3H1-TYPE DOMAIN-CONTAINING PROTEIN"/>
    <property type="match status" value="1"/>
</dbReference>
<dbReference type="Pfam" id="PF00651">
    <property type="entry name" value="BTB"/>
    <property type="match status" value="1"/>
</dbReference>
<protein>
    <submittedName>
        <fullName evidence="2">Kelch-like ECH-associated protein 1</fullName>
    </submittedName>
</protein>
<gene>
    <name evidence="2" type="primary">KEAP1</name>
    <name evidence="2" type="ORF">AK812_SmicGene15123</name>
</gene>
<dbReference type="AlphaFoldDB" id="A0A1Q9E3T8"/>
<dbReference type="CDD" id="cd18186">
    <property type="entry name" value="BTB_POZ_ZBTB_KLHL-like"/>
    <property type="match status" value="1"/>
</dbReference>
<proteinExistence type="predicted"/>
<dbReference type="InterPro" id="IPR011333">
    <property type="entry name" value="SKP1/BTB/POZ_sf"/>
</dbReference>
<dbReference type="InterPro" id="IPR011705">
    <property type="entry name" value="BACK"/>
</dbReference>
<evidence type="ECO:0000259" key="1">
    <source>
        <dbReference type="SMART" id="SM00875"/>
    </source>
</evidence>
<dbReference type="OrthoDB" id="424473at2759"/>
<organism evidence="2 3">
    <name type="scientific">Symbiodinium microadriaticum</name>
    <name type="common">Dinoflagellate</name>
    <name type="synonym">Zooxanthella microadriatica</name>
    <dbReference type="NCBI Taxonomy" id="2951"/>
    <lineage>
        <taxon>Eukaryota</taxon>
        <taxon>Sar</taxon>
        <taxon>Alveolata</taxon>
        <taxon>Dinophyceae</taxon>
        <taxon>Suessiales</taxon>
        <taxon>Symbiodiniaceae</taxon>
        <taxon>Symbiodinium</taxon>
    </lineage>
</organism>
<dbReference type="SUPFAM" id="SSF54695">
    <property type="entry name" value="POZ domain"/>
    <property type="match status" value="1"/>
</dbReference>
<dbReference type="SMART" id="SM00875">
    <property type="entry name" value="BACK"/>
    <property type="match status" value="1"/>
</dbReference>
<dbReference type="Proteomes" id="UP000186817">
    <property type="component" value="Unassembled WGS sequence"/>
</dbReference>
<dbReference type="Gene3D" id="3.30.710.10">
    <property type="entry name" value="Potassium Channel Kv1.1, Chain A"/>
    <property type="match status" value="1"/>
</dbReference>
<keyword evidence="3" id="KW-1185">Reference proteome</keyword>
<dbReference type="InterPro" id="IPR000210">
    <property type="entry name" value="BTB/POZ_dom"/>
</dbReference>
<name>A0A1Q9E3T8_SYMMI</name>
<dbReference type="EMBL" id="LSRX01000273">
    <property type="protein sequence ID" value="OLQ02090.1"/>
    <property type="molecule type" value="Genomic_DNA"/>
</dbReference>
<comment type="caution">
    <text evidence="2">The sequence shown here is derived from an EMBL/GenBank/DDBJ whole genome shotgun (WGS) entry which is preliminary data.</text>
</comment>
<evidence type="ECO:0000313" key="3">
    <source>
        <dbReference type="Proteomes" id="UP000186817"/>
    </source>
</evidence>
<feature type="domain" description="BACK" evidence="1">
    <location>
        <begin position="244"/>
        <end position="360"/>
    </location>
</feature>
<reference evidence="2 3" key="1">
    <citation type="submission" date="2016-02" db="EMBL/GenBank/DDBJ databases">
        <title>Genome analysis of coral dinoflagellate symbionts highlights evolutionary adaptations to a symbiotic lifestyle.</title>
        <authorList>
            <person name="Aranda M."/>
            <person name="Li Y."/>
            <person name="Liew Y.J."/>
            <person name="Baumgarten S."/>
            <person name="Simakov O."/>
            <person name="Wilson M."/>
            <person name="Piel J."/>
            <person name="Ashoor H."/>
            <person name="Bougouffa S."/>
            <person name="Bajic V.B."/>
            <person name="Ryu T."/>
            <person name="Ravasi T."/>
            <person name="Bayer T."/>
            <person name="Micklem G."/>
            <person name="Kim H."/>
            <person name="Bhak J."/>
            <person name="Lajeunesse T.C."/>
            <person name="Voolstra C.R."/>
        </authorList>
    </citation>
    <scope>NUCLEOTIDE SEQUENCE [LARGE SCALE GENOMIC DNA]</scope>
    <source>
        <strain evidence="2 3">CCMP2467</strain>
    </source>
</reference>
<accession>A0A1Q9E3T8</accession>